<evidence type="ECO:0000256" key="4">
    <source>
        <dbReference type="ARBA" id="ARBA00022917"/>
    </source>
</evidence>
<organism evidence="6 7">
    <name type="scientific">Macrolepiota fuliginosa MF-IS2</name>
    <dbReference type="NCBI Taxonomy" id="1400762"/>
    <lineage>
        <taxon>Eukaryota</taxon>
        <taxon>Fungi</taxon>
        <taxon>Dikarya</taxon>
        <taxon>Basidiomycota</taxon>
        <taxon>Agaricomycotina</taxon>
        <taxon>Agaricomycetes</taxon>
        <taxon>Agaricomycetidae</taxon>
        <taxon>Agaricales</taxon>
        <taxon>Agaricineae</taxon>
        <taxon>Agaricaceae</taxon>
        <taxon>Macrolepiota</taxon>
    </lineage>
</organism>
<evidence type="ECO:0000313" key="6">
    <source>
        <dbReference type="EMBL" id="KAF9448890.1"/>
    </source>
</evidence>
<dbReference type="SMART" id="SM01194">
    <property type="entry name" value="eRF1_1"/>
    <property type="match status" value="1"/>
</dbReference>
<dbReference type="Pfam" id="PF03464">
    <property type="entry name" value="eRF1_2"/>
    <property type="match status" value="1"/>
</dbReference>
<dbReference type="InterPro" id="IPR005141">
    <property type="entry name" value="eRF1_2"/>
</dbReference>
<dbReference type="EMBL" id="MU151146">
    <property type="protein sequence ID" value="KAF9448890.1"/>
    <property type="molecule type" value="Genomic_DNA"/>
</dbReference>
<dbReference type="SUPFAM" id="SSF53137">
    <property type="entry name" value="Translational machinery components"/>
    <property type="match status" value="1"/>
</dbReference>
<dbReference type="PANTHER" id="PTHR10113">
    <property type="entry name" value="PEPTIDE CHAIN RELEASE FACTOR SUBUNIT 1"/>
    <property type="match status" value="1"/>
</dbReference>
<dbReference type="OrthoDB" id="10254527at2759"/>
<evidence type="ECO:0000256" key="1">
    <source>
        <dbReference type="ARBA" id="ARBA00004496"/>
    </source>
</evidence>
<dbReference type="Gene3D" id="3.30.960.10">
    <property type="entry name" value="eRF1 domain 1"/>
    <property type="match status" value="1"/>
</dbReference>
<dbReference type="Pfam" id="PF03463">
    <property type="entry name" value="eRF1_1"/>
    <property type="match status" value="1"/>
</dbReference>
<dbReference type="Gene3D" id="3.30.1330.30">
    <property type="match status" value="1"/>
</dbReference>
<dbReference type="AlphaFoldDB" id="A0A9P5XDW0"/>
<dbReference type="SUPFAM" id="SSF55315">
    <property type="entry name" value="L30e-like"/>
    <property type="match status" value="1"/>
</dbReference>
<sequence length="439" mass="49265">MSTPDVAEQNIQMWKVKKLIKSLDSARGAGTSMISLIIPPKDQISRASAMLTQEFGTASNIKSRVNRLSVLAAITSTQQRLKLYNRVPPNGLVLFVGTILTDEGKEKKVSFDFEPHKPINTSLYLCDNKFHTEALSELLESDQRFGFVVMDGNGTLFGILAGNTREVLHKFTVDLPKKHGRGGQSALRFSRLRDEKRHNYVRKVAELAVQHFITNDKVNVTGIVLAGSADFKTELSQSDMLDQRLGAKIIKVVDVSYGGENGFNQAIELASESLSNVKFVQEKRLIQRYFDEISQDTGKYCFGVDDTLKALELGAVETLIVWENLDVTRYVLRNAAGEEIIIHANKEQEKDREKFMDKSTGMEMEQVIEPQSLLEWFAEKYKEFGAALEFVTNKSQEGAQFVKGFGGIGGLLRYKVDFTNLASIDDEDEDEFFSDDDDI</sequence>
<dbReference type="FunFam" id="3.30.420.60:FF:000001">
    <property type="entry name" value="Eukaryotic peptide chain release factor subunit 1"/>
    <property type="match status" value="1"/>
</dbReference>
<accession>A0A9P5XDW0</accession>
<dbReference type="Pfam" id="PF03465">
    <property type="entry name" value="eRF1_3"/>
    <property type="match status" value="1"/>
</dbReference>
<dbReference type="InterPro" id="IPR004403">
    <property type="entry name" value="Peptide_chain-rel_eRF1/aRF1"/>
</dbReference>
<dbReference type="GO" id="GO:0003747">
    <property type="term" value="F:translation release factor activity"/>
    <property type="evidence" value="ECO:0007669"/>
    <property type="project" value="InterPro"/>
</dbReference>
<dbReference type="Proteomes" id="UP000807342">
    <property type="component" value="Unassembled WGS sequence"/>
</dbReference>
<proteinExistence type="inferred from homology"/>
<dbReference type="InterPro" id="IPR005140">
    <property type="entry name" value="eRF1_Pelota-like_N"/>
</dbReference>
<comment type="similarity">
    <text evidence="2">Belongs to the eukaryotic release factor 1 family.</text>
</comment>
<dbReference type="GO" id="GO:0018444">
    <property type="term" value="C:translation release factor complex"/>
    <property type="evidence" value="ECO:0007669"/>
    <property type="project" value="UniProtKB-ARBA"/>
</dbReference>
<gene>
    <name evidence="6" type="ORF">P691DRAFT_799808</name>
</gene>
<comment type="subcellular location">
    <subcellularLocation>
        <location evidence="1">Cytoplasm</location>
    </subcellularLocation>
</comment>
<keyword evidence="7" id="KW-1185">Reference proteome</keyword>
<keyword evidence="4" id="KW-0648">Protein biosynthesis</keyword>
<comment type="caution">
    <text evidence="6">The sequence shown here is derived from an EMBL/GenBank/DDBJ whole genome shotgun (WGS) entry which is preliminary data.</text>
</comment>
<dbReference type="FunFam" id="3.30.960.10:FF:000001">
    <property type="entry name" value="Eukaryotic peptide chain release factor subunit 1"/>
    <property type="match status" value="1"/>
</dbReference>
<dbReference type="FunFam" id="3.30.1330.30:FF:000006">
    <property type="entry name" value="Peptide chain release factor subunit 1"/>
    <property type="match status" value="1"/>
</dbReference>
<dbReference type="InterPro" id="IPR029064">
    <property type="entry name" value="Ribosomal_eL30-like_sf"/>
</dbReference>
<dbReference type="NCBIfam" id="TIGR03676">
    <property type="entry name" value="aRF1_eRF1"/>
    <property type="match status" value="1"/>
</dbReference>
<keyword evidence="3" id="KW-0963">Cytoplasm</keyword>
<dbReference type="Gene3D" id="3.30.420.60">
    <property type="entry name" value="eRF1 domain 2"/>
    <property type="match status" value="1"/>
</dbReference>
<evidence type="ECO:0000313" key="7">
    <source>
        <dbReference type="Proteomes" id="UP000807342"/>
    </source>
</evidence>
<evidence type="ECO:0000256" key="3">
    <source>
        <dbReference type="ARBA" id="ARBA00022490"/>
    </source>
</evidence>
<evidence type="ECO:0000256" key="2">
    <source>
        <dbReference type="ARBA" id="ARBA00005326"/>
    </source>
</evidence>
<name>A0A9P5XDW0_9AGAR</name>
<dbReference type="InterPro" id="IPR005142">
    <property type="entry name" value="eRF1_3"/>
</dbReference>
<protein>
    <submittedName>
        <fullName evidence="6">Translation release factor</fullName>
    </submittedName>
</protein>
<evidence type="ECO:0000259" key="5">
    <source>
        <dbReference type="SMART" id="SM01194"/>
    </source>
</evidence>
<dbReference type="InterPro" id="IPR024049">
    <property type="entry name" value="eRF1_1_sf"/>
</dbReference>
<feature type="domain" description="eRF1/Pelota-like N-terminal" evidence="5">
    <location>
        <begin position="4"/>
        <end position="140"/>
    </location>
</feature>
<dbReference type="InterPro" id="IPR042226">
    <property type="entry name" value="eFR1_2_sf"/>
</dbReference>
<dbReference type="SUPFAM" id="SSF55481">
    <property type="entry name" value="N-terminal domain of eukaryotic peptide chain release factor subunit 1, ERF1"/>
    <property type="match status" value="1"/>
</dbReference>
<reference evidence="6" key="1">
    <citation type="submission" date="2020-11" db="EMBL/GenBank/DDBJ databases">
        <authorList>
            <consortium name="DOE Joint Genome Institute"/>
            <person name="Ahrendt S."/>
            <person name="Riley R."/>
            <person name="Andreopoulos W."/>
            <person name="Labutti K."/>
            <person name="Pangilinan J."/>
            <person name="Ruiz-Duenas F.J."/>
            <person name="Barrasa J.M."/>
            <person name="Sanchez-Garcia M."/>
            <person name="Camarero S."/>
            <person name="Miyauchi S."/>
            <person name="Serrano A."/>
            <person name="Linde D."/>
            <person name="Babiker R."/>
            <person name="Drula E."/>
            <person name="Ayuso-Fernandez I."/>
            <person name="Pacheco R."/>
            <person name="Padilla G."/>
            <person name="Ferreira P."/>
            <person name="Barriuso J."/>
            <person name="Kellner H."/>
            <person name="Castanera R."/>
            <person name="Alfaro M."/>
            <person name="Ramirez L."/>
            <person name="Pisabarro A.G."/>
            <person name="Kuo A."/>
            <person name="Tritt A."/>
            <person name="Lipzen A."/>
            <person name="He G."/>
            <person name="Yan M."/>
            <person name="Ng V."/>
            <person name="Cullen D."/>
            <person name="Martin F."/>
            <person name="Rosso M.-N."/>
            <person name="Henrissat B."/>
            <person name="Hibbett D."/>
            <person name="Martinez A.T."/>
            <person name="Grigoriev I.V."/>
        </authorList>
    </citation>
    <scope>NUCLEOTIDE SEQUENCE</scope>
    <source>
        <strain evidence="6">MF-IS2</strain>
    </source>
</reference>